<evidence type="ECO:0000256" key="4">
    <source>
        <dbReference type="ARBA" id="ARBA00023125"/>
    </source>
</evidence>
<organism evidence="11 12">
    <name type="scientific">Zostera marina</name>
    <name type="common">Eelgrass</name>
    <dbReference type="NCBI Taxonomy" id="29655"/>
    <lineage>
        <taxon>Eukaryota</taxon>
        <taxon>Viridiplantae</taxon>
        <taxon>Streptophyta</taxon>
        <taxon>Embryophyta</taxon>
        <taxon>Tracheophyta</taxon>
        <taxon>Spermatophyta</taxon>
        <taxon>Magnoliopsida</taxon>
        <taxon>Liliopsida</taxon>
        <taxon>Zosteraceae</taxon>
        <taxon>Zostera</taxon>
    </lineage>
</organism>
<dbReference type="OrthoDB" id="10038011at2759"/>
<feature type="region of interest" description="Disordered" evidence="9">
    <location>
        <begin position="66"/>
        <end position="95"/>
    </location>
</feature>
<dbReference type="InterPro" id="IPR001471">
    <property type="entry name" value="AP2/ERF_dom"/>
</dbReference>
<dbReference type="PRINTS" id="PR00367">
    <property type="entry name" value="ETHRSPELEMNT"/>
</dbReference>
<dbReference type="GO" id="GO:0005634">
    <property type="term" value="C:nucleus"/>
    <property type="evidence" value="ECO:0000318"/>
    <property type="project" value="GO_Central"/>
</dbReference>
<dbReference type="SUPFAM" id="SSF54171">
    <property type="entry name" value="DNA-binding domain"/>
    <property type="match status" value="1"/>
</dbReference>
<evidence type="ECO:0000256" key="5">
    <source>
        <dbReference type="ARBA" id="ARBA00023159"/>
    </source>
</evidence>
<evidence type="ECO:0000313" key="12">
    <source>
        <dbReference type="Proteomes" id="UP000036987"/>
    </source>
</evidence>
<protein>
    <recommendedName>
        <fullName evidence="10">AP2/ERF domain-containing protein</fullName>
    </recommendedName>
</protein>
<dbReference type="GO" id="GO:0003700">
    <property type="term" value="F:DNA-binding transcription factor activity"/>
    <property type="evidence" value="ECO:0007669"/>
    <property type="project" value="InterPro"/>
</dbReference>
<sequence>MVGYLDMQQFFSESNVDEDLMKALQPFITSASSSSFSSILSSSSIPPNPSPAFPSFYATAPQQHSQSYQVLTHSRPPPIPTPSLATHTPVASSSSMGLTHLNPTQIHQIQTQLQFHHQPTSHLAPRHLPMKHTSPTVCKPAKLYRGVRQRHWGKWVAEIRLPKNRTRLWLGTFDTAEDAAFAYDHAAFKLRGDFARLNFPNHRHTGAHAAGALPAAVDAKLESICKNLGITGDKSNTKIQPKLEKAATERIEEDNSSSSDESSTMADMKSLDFTDDSWDEPADSLLKFPSIEIDWDSILSLNNI</sequence>
<reference evidence="12" key="1">
    <citation type="journal article" date="2016" name="Nature">
        <title>The genome of the seagrass Zostera marina reveals angiosperm adaptation to the sea.</title>
        <authorList>
            <person name="Olsen J.L."/>
            <person name="Rouze P."/>
            <person name="Verhelst B."/>
            <person name="Lin Y.-C."/>
            <person name="Bayer T."/>
            <person name="Collen J."/>
            <person name="Dattolo E."/>
            <person name="De Paoli E."/>
            <person name="Dittami S."/>
            <person name="Maumus F."/>
            <person name="Michel G."/>
            <person name="Kersting A."/>
            <person name="Lauritano C."/>
            <person name="Lohaus R."/>
            <person name="Toepel M."/>
            <person name="Tonon T."/>
            <person name="Vanneste K."/>
            <person name="Amirebrahimi M."/>
            <person name="Brakel J."/>
            <person name="Bostroem C."/>
            <person name="Chovatia M."/>
            <person name="Grimwood J."/>
            <person name="Jenkins J.W."/>
            <person name="Jueterbock A."/>
            <person name="Mraz A."/>
            <person name="Stam W.T."/>
            <person name="Tice H."/>
            <person name="Bornberg-Bauer E."/>
            <person name="Green P.J."/>
            <person name="Pearson G.A."/>
            <person name="Procaccini G."/>
            <person name="Duarte C.M."/>
            <person name="Schmutz J."/>
            <person name="Reusch T.B.H."/>
            <person name="Van de Peer Y."/>
        </authorList>
    </citation>
    <scope>NUCLEOTIDE SEQUENCE [LARGE SCALE GENOMIC DNA]</scope>
    <source>
        <strain evidence="12">cv. Finnish</strain>
    </source>
</reference>
<dbReference type="AlphaFoldDB" id="A0A0K9PL65"/>
<dbReference type="OMA" id="QSEISFL"/>
<dbReference type="InterPro" id="IPR036955">
    <property type="entry name" value="AP2/ERF_dom_sf"/>
</dbReference>
<dbReference type="SMART" id="SM00380">
    <property type="entry name" value="AP2"/>
    <property type="match status" value="1"/>
</dbReference>
<evidence type="ECO:0000256" key="9">
    <source>
        <dbReference type="SAM" id="MobiDB-lite"/>
    </source>
</evidence>
<dbReference type="InterPro" id="IPR016177">
    <property type="entry name" value="DNA-bd_dom_sf"/>
</dbReference>
<comment type="caution">
    <text evidence="11">The sequence shown here is derived from an EMBL/GenBank/DDBJ whole genome shotgun (WGS) entry which is preliminary data.</text>
</comment>
<dbReference type="PANTHER" id="PTHR31657:SF73">
    <property type="entry name" value="OS02G0752800 PROTEIN"/>
    <property type="match status" value="1"/>
</dbReference>
<dbReference type="PANTHER" id="PTHR31657">
    <property type="entry name" value="ETHYLENE-RESPONSIVE TRANSCRIPTION FACTOR ERF061"/>
    <property type="match status" value="1"/>
</dbReference>
<feature type="domain" description="AP2/ERF" evidence="10">
    <location>
        <begin position="143"/>
        <end position="200"/>
    </location>
</feature>
<name>A0A0K9PL65_ZOSMR</name>
<accession>A0A0K9PL65</accession>
<evidence type="ECO:0000313" key="11">
    <source>
        <dbReference type="EMBL" id="KMZ68985.1"/>
    </source>
</evidence>
<evidence type="ECO:0000256" key="6">
    <source>
        <dbReference type="ARBA" id="ARBA00023163"/>
    </source>
</evidence>
<keyword evidence="12" id="KW-1185">Reference proteome</keyword>
<keyword evidence="5" id="KW-0010">Activator</keyword>
<comment type="similarity">
    <text evidence="8">Belongs to the AP2/ERF transcription factor family. ERF subfamily.</text>
</comment>
<keyword evidence="7" id="KW-0539">Nucleus</keyword>
<dbReference type="PROSITE" id="PS51032">
    <property type="entry name" value="AP2_ERF"/>
    <property type="match status" value="1"/>
</dbReference>
<dbReference type="STRING" id="29655.A0A0K9PL65"/>
<dbReference type="CDD" id="cd00018">
    <property type="entry name" value="AP2"/>
    <property type="match status" value="1"/>
</dbReference>
<proteinExistence type="inferred from homology"/>
<gene>
    <name evidence="11" type="ORF">ZOSMA_224G00220</name>
</gene>
<keyword evidence="4" id="KW-0238">DNA-binding</keyword>
<dbReference type="GO" id="GO:0009873">
    <property type="term" value="P:ethylene-activated signaling pathway"/>
    <property type="evidence" value="ECO:0007669"/>
    <property type="project" value="UniProtKB-KW"/>
</dbReference>
<keyword evidence="2" id="KW-0936">Ethylene signaling pathway</keyword>
<evidence type="ECO:0000256" key="7">
    <source>
        <dbReference type="ARBA" id="ARBA00023242"/>
    </source>
</evidence>
<keyword evidence="3" id="KW-0805">Transcription regulation</keyword>
<dbReference type="FunFam" id="3.30.730.10:FF:000001">
    <property type="entry name" value="Ethylene-responsive transcription factor 2"/>
    <property type="match status" value="1"/>
</dbReference>
<evidence type="ECO:0000259" key="10">
    <source>
        <dbReference type="PROSITE" id="PS51032"/>
    </source>
</evidence>
<dbReference type="EMBL" id="LFYR01000798">
    <property type="protein sequence ID" value="KMZ68985.1"/>
    <property type="molecule type" value="Genomic_DNA"/>
</dbReference>
<evidence type="ECO:0000256" key="3">
    <source>
        <dbReference type="ARBA" id="ARBA00023015"/>
    </source>
</evidence>
<dbReference type="Gene3D" id="3.30.730.10">
    <property type="entry name" value="AP2/ERF domain"/>
    <property type="match status" value="1"/>
</dbReference>
<dbReference type="Proteomes" id="UP000036987">
    <property type="component" value="Unassembled WGS sequence"/>
</dbReference>
<keyword evidence="6" id="KW-0804">Transcription</keyword>
<feature type="compositionally biased region" description="Polar residues" evidence="9">
    <location>
        <begin position="83"/>
        <end position="95"/>
    </location>
</feature>
<dbReference type="Pfam" id="PF00847">
    <property type="entry name" value="AP2"/>
    <property type="match status" value="1"/>
</dbReference>
<evidence type="ECO:0000256" key="8">
    <source>
        <dbReference type="ARBA" id="ARBA00024343"/>
    </source>
</evidence>
<dbReference type="InterPro" id="IPR051758">
    <property type="entry name" value="ERF/AP2-like"/>
</dbReference>
<feature type="region of interest" description="Disordered" evidence="9">
    <location>
        <begin position="244"/>
        <end position="275"/>
    </location>
</feature>
<evidence type="ECO:0000256" key="1">
    <source>
        <dbReference type="ARBA" id="ARBA00004123"/>
    </source>
</evidence>
<evidence type="ECO:0000256" key="2">
    <source>
        <dbReference type="ARBA" id="ARBA00022745"/>
    </source>
</evidence>
<comment type="subcellular location">
    <subcellularLocation>
        <location evidence="1">Nucleus</location>
    </subcellularLocation>
</comment>
<dbReference type="GO" id="GO:0043565">
    <property type="term" value="F:sequence-specific DNA binding"/>
    <property type="evidence" value="ECO:0000318"/>
    <property type="project" value="GO_Central"/>
</dbReference>
<dbReference type="GO" id="GO:0000976">
    <property type="term" value="F:transcription cis-regulatory region binding"/>
    <property type="evidence" value="ECO:0007669"/>
    <property type="project" value="UniProtKB-ARBA"/>
</dbReference>